<protein>
    <submittedName>
        <fullName evidence="3">Uncharacterized protein</fullName>
    </submittedName>
</protein>
<organism evidence="3 4">
    <name type="scientific">Serendipita indica (strain DSM 11827)</name>
    <name type="common">Root endophyte fungus</name>
    <name type="synonym">Piriformospora indica</name>
    <dbReference type="NCBI Taxonomy" id="1109443"/>
    <lineage>
        <taxon>Eukaryota</taxon>
        <taxon>Fungi</taxon>
        <taxon>Dikarya</taxon>
        <taxon>Basidiomycota</taxon>
        <taxon>Agaricomycotina</taxon>
        <taxon>Agaricomycetes</taxon>
        <taxon>Sebacinales</taxon>
        <taxon>Serendipitaceae</taxon>
        <taxon>Serendipita</taxon>
    </lineage>
</organism>
<keyword evidence="2" id="KW-1133">Transmembrane helix</keyword>
<feature type="transmembrane region" description="Helical" evidence="2">
    <location>
        <begin position="61"/>
        <end position="78"/>
    </location>
</feature>
<reference evidence="3 4" key="1">
    <citation type="journal article" date="2011" name="PLoS Pathog.">
        <title>Endophytic Life Strategies Decoded by Genome and Transcriptome Analyses of the Mutualistic Root Symbiont Piriformospora indica.</title>
        <authorList>
            <person name="Zuccaro A."/>
            <person name="Lahrmann U."/>
            <person name="Guldener U."/>
            <person name="Langen G."/>
            <person name="Pfiffi S."/>
            <person name="Biedenkopf D."/>
            <person name="Wong P."/>
            <person name="Samans B."/>
            <person name="Grimm C."/>
            <person name="Basiewicz M."/>
            <person name="Murat C."/>
            <person name="Martin F."/>
            <person name="Kogel K.H."/>
        </authorList>
    </citation>
    <scope>NUCLEOTIDE SEQUENCE [LARGE SCALE GENOMIC DNA]</scope>
    <source>
        <strain evidence="3 4">DSM 11827</strain>
    </source>
</reference>
<evidence type="ECO:0000313" key="3">
    <source>
        <dbReference type="EMBL" id="CCA67324.1"/>
    </source>
</evidence>
<sequence length="96" mass="11344">MLPQRGLLSKGSSISPEVFSEESEISEEAKRFAYDQFGGLIHRIHHYQETKWTRAFRSRDFVRIYVAMIVFVAFIRHSEGDPQSKTRSFGHLRRWI</sequence>
<evidence type="ECO:0000256" key="2">
    <source>
        <dbReference type="SAM" id="Phobius"/>
    </source>
</evidence>
<dbReference type="AlphaFoldDB" id="G4T7L7"/>
<evidence type="ECO:0000256" key="1">
    <source>
        <dbReference type="SAM" id="MobiDB-lite"/>
    </source>
</evidence>
<dbReference type="InParanoid" id="G4T7L7"/>
<dbReference type="Proteomes" id="UP000007148">
    <property type="component" value="Unassembled WGS sequence"/>
</dbReference>
<keyword evidence="4" id="KW-1185">Reference proteome</keyword>
<dbReference type="HOGENOM" id="CLU_2360505_0_0_1"/>
<name>G4T7L7_SERID</name>
<dbReference type="EMBL" id="CAFZ01000012">
    <property type="protein sequence ID" value="CCA67324.1"/>
    <property type="molecule type" value="Genomic_DNA"/>
</dbReference>
<proteinExistence type="predicted"/>
<gene>
    <name evidence="3" type="ORF">PIIN_01155</name>
</gene>
<keyword evidence="2" id="KW-0812">Transmembrane</keyword>
<comment type="caution">
    <text evidence="3">The sequence shown here is derived from an EMBL/GenBank/DDBJ whole genome shotgun (WGS) entry which is preliminary data.</text>
</comment>
<keyword evidence="2" id="KW-0472">Membrane</keyword>
<evidence type="ECO:0000313" key="4">
    <source>
        <dbReference type="Proteomes" id="UP000007148"/>
    </source>
</evidence>
<feature type="region of interest" description="Disordered" evidence="1">
    <location>
        <begin position="1"/>
        <end position="21"/>
    </location>
</feature>
<accession>G4T7L7</accession>